<dbReference type="PANTHER" id="PTHR10579:SF59">
    <property type="entry name" value="E3 UBIQUITIN-PROTEIN LIGASE EDA40-RELATED"/>
    <property type="match status" value="1"/>
</dbReference>
<dbReference type="EMBL" id="WOCE01000016">
    <property type="protein sequence ID" value="KAE9596948.1"/>
    <property type="molecule type" value="Genomic_DNA"/>
</dbReference>
<dbReference type="InterPro" id="IPR002035">
    <property type="entry name" value="VWF_A"/>
</dbReference>
<dbReference type="PROSITE" id="PS50234">
    <property type="entry name" value="VWFA"/>
    <property type="match status" value="1"/>
</dbReference>
<dbReference type="Gene3D" id="3.30.40.10">
    <property type="entry name" value="Zinc/RING finger domain, C3HC4 (zinc finger)"/>
    <property type="match status" value="1"/>
</dbReference>
<dbReference type="SUPFAM" id="SSF57850">
    <property type="entry name" value="RING/U-box"/>
    <property type="match status" value="1"/>
</dbReference>
<feature type="compositionally biased region" description="Polar residues" evidence="1">
    <location>
        <begin position="79"/>
        <end position="97"/>
    </location>
</feature>
<dbReference type="Pfam" id="PF25243">
    <property type="entry name" value="WAV3_C"/>
    <property type="match status" value="1"/>
</dbReference>
<reference evidence="3" key="1">
    <citation type="journal article" date="2020" name="Nat. Commun.">
        <title>Genome sequence of the cluster root forming white lupin.</title>
        <authorList>
            <person name="Hufnagel B."/>
            <person name="Marques A."/>
            <person name="Soriano A."/>
            <person name="Marques L."/>
            <person name="Divol F."/>
            <person name="Doumas P."/>
            <person name="Sallet E."/>
            <person name="Mancinotti D."/>
            <person name="Carrere S."/>
            <person name="Marande W."/>
            <person name="Arribat S."/>
            <person name="Keller J."/>
            <person name="Huneau C."/>
            <person name="Blein T."/>
            <person name="Aime D."/>
            <person name="Laguerre M."/>
            <person name="Taylor J."/>
            <person name="Schubert V."/>
            <person name="Nelson M."/>
            <person name="Geu-Flores F."/>
            <person name="Crespi M."/>
            <person name="Gallardo-Guerrero K."/>
            <person name="Delaux P.-M."/>
            <person name="Salse J."/>
            <person name="Berges H."/>
            <person name="Guyot R."/>
            <person name="Gouzy J."/>
            <person name="Peret B."/>
        </authorList>
    </citation>
    <scope>NUCLEOTIDE SEQUENCE [LARGE SCALE GENOMIC DNA]</scope>
    <source>
        <strain evidence="3">cv. Amiga</strain>
    </source>
</reference>
<feature type="region of interest" description="Disordered" evidence="1">
    <location>
        <begin position="79"/>
        <end position="106"/>
    </location>
</feature>
<evidence type="ECO:0000313" key="2">
    <source>
        <dbReference type="EMBL" id="KAE9596948.1"/>
    </source>
</evidence>
<dbReference type="PROSITE" id="PS50089">
    <property type="entry name" value="ZF_RING_2"/>
    <property type="match status" value="1"/>
</dbReference>
<evidence type="ECO:0000256" key="1">
    <source>
        <dbReference type="SAM" id="MobiDB-lite"/>
    </source>
</evidence>
<dbReference type="OrthoDB" id="687730at2759"/>
<name>A0A6A5MIU9_LUPAL</name>
<feature type="region of interest" description="Disordered" evidence="1">
    <location>
        <begin position="631"/>
        <end position="650"/>
    </location>
</feature>
<gene>
    <name evidence="2" type="ORF">Lalb_Chr16g0381421</name>
</gene>
<evidence type="ECO:0000313" key="3">
    <source>
        <dbReference type="Proteomes" id="UP000447434"/>
    </source>
</evidence>
<accession>A0A6A5MIU9</accession>
<protein>
    <submittedName>
        <fullName evidence="2">Putative chromatin regulator PHD family</fullName>
    </submittedName>
</protein>
<keyword evidence="3" id="KW-1185">Reference proteome</keyword>
<dbReference type="Pfam" id="PF17123">
    <property type="entry name" value="zf-RING_11"/>
    <property type="match status" value="1"/>
</dbReference>
<dbReference type="InterPro" id="IPR001841">
    <property type="entry name" value="Znf_RING"/>
</dbReference>
<sequence length="688" mass="76298">MVTGWRRAFCTSIPKDNDKESNVLSDKLPQQQQQHHCDISTTNQSPKTSFKFGFFSNPSTPRSQSNTVTGPKLRCRTSVTTSSVPNYSPKLQCSNPKTHNESPKSVSPSSFSLLKATLRLSKSRCGVCMQSVKSGQGTAIFTAECSHTFHFPCIVTHAKKNPIVTCPVCSTCWKELLVSAIHDEKITTVEDKNKDIKTRSLKVYNDDEPLISPTSVARFNPIPEYEDDENTESQGFNVLSSSMVVMRNLQVCLLPEAAILAANRSYESYVLVLKLKAPPVQTAVKADRRAPIDLVMVLDVRGGMNGIKLRLMKHTMRVVISSLGSTDRLSIVAFSSGSKRLLPLRRMTSSGQRSARRIVDTLESTHQPRDGSQVKNDAVKKAAKVLEDRRDKNTVASIIVLSDIQETRATVITTSSIPKPYQISTTRLSQLEIPVHAITFPSEDECNHALSNDTFTKLMKSLLSVVVQDVKIQLSVVSRSRPIEIAAVYSLSGRPETLDSGSVNIGDLYAEEERELLLELKVPAVSAGSHHVLTVLSSYVDPLTQEFVNPVEQAMLIPRPNTIRSSSAKIERLRNLHVMARALAESSRLAEHADFSGARHLLSSAQALLLRSGDLGGEYLRCVEEGLAELQRRHQQQPQPRRQRIDEKLEPLTPTSAWRAAEKLAKLAIMRKSMNRVSDLHGFENARF</sequence>
<dbReference type="InterPro" id="IPR036465">
    <property type="entry name" value="vWFA_dom_sf"/>
</dbReference>
<dbReference type="Proteomes" id="UP000447434">
    <property type="component" value="Chromosome 16"/>
</dbReference>
<feature type="compositionally biased region" description="Polar residues" evidence="1">
    <location>
        <begin position="22"/>
        <end position="45"/>
    </location>
</feature>
<dbReference type="InterPro" id="IPR057427">
    <property type="entry name" value="WAV3_C"/>
</dbReference>
<dbReference type="PANTHER" id="PTHR10579">
    <property type="entry name" value="CALCIUM-ACTIVATED CHLORIDE CHANNEL REGULATOR"/>
    <property type="match status" value="1"/>
</dbReference>
<dbReference type="Gene3D" id="3.40.50.410">
    <property type="entry name" value="von Willebrand factor, type A domain"/>
    <property type="match status" value="1"/>
</dbReference>
<dbReference type="SMART" id="SM00184">
    <property type="entry name" value="RING"/>
    <property type="match status" value="1"/>
</dbReference>
<dbReference type="InterPro" id="IPR013083">
    <property type="entry name" value="Znf_RING/FYVE/PHD"/>
</dbReference>
<dbReference type="AlphaFoldDB" id="A0A6A5MIU9"/>
<dbReference type="Pfam" id="PF13519">
    <property type="entry name" value="VWA_2"/>
    <property type="match status" value="1"/>
</dbReference>
<comment type="caution">
    <text evidence="2">The sequence shown here is derived from an EMBL/GenBank/DDBJ whole genome shotgun (WGS) entry which is preliminary data.</text>
</comment>
<dbReference type="SUPFAM" id="SSF53300">
    <property type="entry name" value="vWA-like"/>
    <property type="match status" value="1"/>
</dbReference>
<feature type="region of interest" description="Disordered" evidence="1">
    <location>
        <begin position="16"/>
        <end position="45"/>
    </location>
</feature>
<proteinExistence type="predicted"/>
<dbReference type="SMART" id="SM00327">
    <property type="entry name" value="VWA"/>
    <property type="match status" value="1"/>
</dbReference>
<dbReference type="InterPro" id="IPR051266">
    <property type="entry name" value="CLCR"/>
</dbReference>
<organism evidence="2 3">
    <name type="scientific">Lupinus albus</name>
    <name type="common">White lupine</name>
    <name type="synonym">Lupinus termis</name>
    <dbReference type="NCBI Taxonomy" id="3870"/>
    <lineage>
        <taxon>Eukaryota</taxon>
        <taxon>Viridiplantae</taxon>
        <taxon>Streptophyta</taxon>
        <taxon>Embryophyta</taxon>
        <taxon>Tracheophyta</taxon>
        <taxon>Spermatophyta</taxon>
        <taxon>Magnoliopsida</taxon>
        <taxon>eudicotyledons</taxon>
        <taxon>Gunneridae</taxon>
        <taxon>Pentapetalae</taxon>
        <taxon>rosids</taxon>
        <taxon>fabids</taxon>
        <taxon>Fabales</taxon>
        <taxon>Fabaceae</taxon>
        <taxon>Papilionoideae</taxon>
        <taxon>50 kb inversion clade</taxon>
        <taxon>genistoids sensu lato</taxon>
        <taxon>core genistoids</taxon>
        <taxon>Genisteae</taxon>
        <taxon>Lupinus</taxon>
    </lineage>
</organism>